<feature type="transmembrane region" description="Helical" evidence="1">
    <location>
        <begin position="80"/>
        <end position="105"/>
    </location>
</feature>
<accession>A0A2R7Y841</accession>
<proteinExistence type="predicted"/>
<evidence type="ECO:0000313" key="2">
    <source>
        <dbReference type="EMBL" id="PUA33646.1"/>
    </source>
</evidence>
<feature type="transmembrane region" description="Helical" evidence="1">
    <location>
        <begin position="156"/>
        <end position="178"/>
    </location>
</feature>
<dbReference type="Proteomes" id="UP000244093">
    <property type="component" value="Unassembled WGS sequence"/>
</dbReference>
<dbReference type="EMBL" id="NBVN01000002">
    <property type="protein sequence ID" value="PUA33646.1"/>
    <property type="molecule type" value="Genomic_DNA"/>
</dbReference>
<feature type="transmembrane region" description="Helical" evidence="1">
    <location>
        <begin position="125"/>
        <end position="144"/>
    </location>
</feature>
<keyword evidence="1" id="KW-1133">Transmembrane helix</keyword>
<feature type="transmembrane region" description="Helical" evidence="1">
    <location>
        <begin position="198"/>
        <end position="218"/>
    </location>
</feature>
<reference evidence="2 3" key="1">
    <citation type="journal article" date="2018" name="Syst. Appl. Microbiol.">
        <title>A new symbiotic nanoarchaeote (Candidatus Nanoclepta minutus) and its host (Zestosphaera tikiterensis gen. nov., sp. nov.) from a New Zealand hot spring.</title>
        <authorList>
            <person name="St John E."/>
            <person name="Liu Y."/>
            <person name="Podar M."/>
            <person name="Stott M.B."/>
            <person name="Meneghin J."/>
            <person name="Chen Z."/>
            <person name="Lagutin K."/>
            <person name="Mitchell K."/>
            <person name="Reysenbach A.L."/>
        </authorList>
    </citation>
    <scope>NUCLEOTIDE SEQUENCE [LARGE SCALE GENOMIC DNA]</scope>
    <source>
        <strain evidence="2">NZ3</strain>
    </source>
</reference>
<evidence type="ECO:0000313" key="3">
    <source>
        <dbReference type="Proteomes" id="UP000244093"/>
    </source>
</evidence>
<protein>
    <submittedName>
        <fullName evidence="2">Uncharacterized protein</fullName>
    </submittedName>
</protein>
<sequence>MSLVVRRVLPQFIVSLVIILMLIFYFFYINDDVAKTFSADDKALSDWAVIISSFALIVGGVDIFRFHLTQLRRGGLKQAPFSVVTLIAELTMVVFGAYGLALSYLNPALGITITTQPQFRWLYTYVYAPSDSAMYSILVFYIASASYRAFRVRNPMALLLLIVAIIVMLGNTSLGALIWPGFLPLRDWIMTIPNTAAFRPITIGAGLGVIILGLRMLVWREVSWMGRRE</sequence>
<feature type="transmembrane region" description="Helical" evidence="1">
    <location>
        <begin position="12"/>
        <end position="29"/>
    </location>
</feature>
<keyword evidence="1" id="KW-0472">Membrane</keyword>
<keyword evidence="1" id="KW-0812">Transmembrane</keyword>
<comment type="caution">
    <text evidence="2">The sequence shown here is derived from an EMBL/GenBank/DDBJ whole genome shotgun (WGS) entry which is preliminary data.</text>
</comment>
<feature type="transmembrane region" description="Helical" evidence="1">
    <location>
        <begin position="49"/>
        <end position="68"/>
    </location>
</feature>
<name>A0A2R7Y841_9CREN</name>
<dbReference type="AlphaFoldDB" id="A0A2R7Y841"/>
<gene>
    <name evidence="2" type="ORF">B7O98_04340</name>
</gene>
<evidence type="ECO:0000256" key="1">
    <source>
        <dbReference type="SAM" id="Phobius"/>
    </source>
</evidence>
<organism evidence="2 3">
    <name type="scientific">Zestosphaera tikiterensis</name>
    <dbReference type="NCBI Taxonomy" id="1973259"/>
    <lineage>
        <taxon>Archaea</taxon>
        <taxon>Thermoproteota</taxon>
        <taxon>Thermoprotei</taxon>
        <taxon>Desulfurococcales</taxon>
        <taxon>Desulfurococcaceae</taxon>
        <taxon>Zestosphaera</taxon>
    </lineage>
</organism>